<dbReference type="STRING" id="341454.A0A4S2MLT5"/>
<protein>
    <submittedName>
        <fullName evidence="2">Uncharacterized protein</fullName>
    </submittedName>
</protein>
<dbReference type="OrthoDB" id="2431475at2759"/>
<evidence type="ECO:0000313" key="2">
    <source>
        <dbReference type="EMBL" id="TGZ77982.1"/>
    </source>
</evidence>
<keyword evidence="3" id="KW-1185">Reference proteome</keyword>
<dbReference type="PANTHER" id="PTHR40132:SF1">
    <property type="entry name" value="PRE-MRNA-SPLICING FACTOR 38B"/>
    <property type="match status" value="1"/>
</dbReference>
<gene>
    <name evidence="2" type="ORF">EX30DRAFT_398075</name>
</gene>
<dbReference type="PANTHER" id="PTHR40132">
    <property type="entry name" value="PRE-MRNA-SPLICING FACTOR 38B"/>
    <property type="match status" value="1"/>
</dbReference>
<dbReference type="InParanoid" id="A0A4S2MLT5"/>
<organism evidence="2 3">
    <name type="scientific">Ascodesmis nigricans</name>
    <dbReference type="NCBI Taxonomy" id="341454"/>
    <lineage>
        <taxon>Eukaryota</taxon>
        <taxon>Fungi</taxon>
        <taxon>Dikarya</taxon>
        <taxon>Ascomycota</taxon>
        <taxon>Pezizomycotina</taxon>
        <taxon>Pezizomycetes</taxon>
        <taxon>Pezizales</taxon>
        <taxon>Ascodesmidaceae</taxon>
        <taxon>Ascodesmis</taxon>
    </lineage>
</organism>
<feature type="compositionally biased region" description="Basic residues" evidence="1">
    <location>
        <begin position="164"/>
        <end position="193"/>
    </location>
</feature>
<reference evidence="2 3" key="1">
    <citation type="submission" date="2019-04" db="EMBL/GenBank/DDBJ databases">
        <title>Comparative genomics and transcriptomics to analyze fruiting body development in filamentous ascomycetes.</title>
        <authorList>
            <consortium name="DOE Joint Genome Institute"/>
            <person name="Lutkenhaus R."/>
            <person name="Traeger S."/>
            <person name="Breuer J."/>
            <person name="Kuo A."/>
            <person name="Lipzen A."/>
            <person name="Pangilinan J."/>
            <person name="Dilworth D."/>
            <person name="Sandor L."/>
            <person name="Poggeler S."/>
            <person name="Barry K."/>
            <person name="Grigoriev I.V."/>
            <person name="Nowrousian M."/>
        </authorList>
    </citation>
    <scope>NUCLEOTIDE SEQUENCE [LARGE SCALE GENOMIC DNA]</scope>
    <source>
        <strain evidence="2 3">CBS 389.68</strain>
    </source>
</reference>
<feature type="compositionally biased region" description="Basic residues" evidence="1">
    <location>
        <begin position="120"/>
        <end position="154"/>
    </location>
</feature>
<feature type="compositionally biased region" description="Basic and acidic residues" evidence="1">
    <location>
        <begin position="88"/>
        <end position="102"/>
    </location>
</feature>
<accession>A0A4S2MLT5</accession>
<feature type="region of interest" description="Disordered" evidence="1">
    <location>
        <begin position="67"/>
        <end position="267"/>
    </location>
</feature>
<name>A0A4S2MLT5_9PEZI</name>
<feature type="region of interest" description="Disordered" evidence="1">
    <location>
        <begin position="18"/>
        <end position="47"/>
    </location>
</feature>
<evidence type="ECO:0000256" key="1">
    <source>
        <dbReference type="SAM" id="MobiDB-lite"/>
    </source>
</evidence>
<dbReference type="AlphaFoldDB" id="A0A4S2MLT5"/>
<feature type="compositionally biased region" description="Polar residues" evidence="1">
    <location>
        <begin position="70"/>
        <end position="84"/>
    </location>
</feature>
<evidence type="ECO:0000313" key="3">
    <source>
        <dbReference type="Proteomes" id="UP000298138"/>
    </source>
</evidence>
<sequence>MDPLDDDDYVANLLKSEAKSKASDYSSRGLQAFLPSRPTSGAPKPNTRFLRNLVRDVDSHNAALREQEALNKSSRLRSNATARNLTGPRDHGKRDRHDSDRHHDKRRRTRSPSPAERGDKHSRHRSRSSSPRRYRSSHHRTDHKSHRSRRKDKSPRREEQRNSSGRHRRDRSRNRSRHRSRSRSPRRNRKSSGNRREDHWTHTKNCKRSPSPKDEDSSDPLEEIVGPLPPPSTQPRGRGAIGKSRLDERFQDSYDPSMDVQPDSDEDAEWDNAVEAFRDRLKWKQQGAERLRSAGFAEDFISAWENNATEDETKLKWAQKGATREWDRGKVVDDDAGTVELKAAWTRGKVD</sequence>
<dbReference type="Proteomes" id="UP000298138">
    <property type="component" value="Unassembled WGS sequence"/>
</dbReference>
<dbReference type="EMBL" id="ML220146">
    <property type="protein sequence ID" value="TGZ77982.1"/>
    <property type="molecule type" value="Genomic_DNA"/>
</dbReference>
<proteinExistence type="predicted"/>